<evidence type="ECO:0000313" key="7">
    <source>
        <dbReference type="EMBL" id="RGS56992.1"/>
    </source>
</evidence>
<dbReference type="Proteomes" id="UP000285283">
    <property type="component" value="Unassembled WGS sequence"/>
</dbReference>
<evidence type="ECO:0000313" key="5">
    <source>
        <dbReference type="EMBL" id="KAB4236035.1"/>
    </source>
</evidence>
<evidence type="ECO:0000313" key="9">
    <source>
        <dbReference type="Proteomes" id="UP000095614"/>
    </source>
</evidence>
<evidence type="ECO:0000313" key="11">
    <source>
        <dbReference type="Proteomes" id="UP000285283"/>
    </source>
</evidence>
<dbReference type="STRING" id="820.ERS852554_02612"/>
<dbReference type="Proteomes" id="UP000095614">
    <property type="component" value="Unassembled WGS sequence"/>
</dbReference>
<dbReference type="InterPro" id="IPR010992">
    <property type="entry name" value="IHF-like_DNA-bd_dom_sf"/>
</dbReference>
<dbReference type="AlphaFoldDB" id="A0A139KI23"/>
<keyword evidence="1 4" id="KW-0238">DNA-binding</keyword>
<dbReference type="RefSeq" id="WP_022402053.1">
    <property type="nucleotide sequence ID" value="NZ_CAXSNS010000010.1"/>
</dbReference>
<reference evidence="5 12" key="3">
    <citation type="journal article" date="2019" name="Nat. Med.">
        <title>A library of human gut bacterial isolates paired with longitudinal multiomics data enables mechanistic microbiome research.</title>
        <authorList>
            <person name="Poyet M."/>
            <person name="Groussin M."/>
            <person name="Gibbons S.M."/>
            <person name="Avila-Pacheco J."/>
            <person name="Jiang X."/>
            <person name="Kearney S.M."/>
            <person name="Perrotta A.R."/>
            <person name="Berdy B."/>
            <person name="Zhao S."/>
            <person name="Lieberman T.D."/>
            <person name="Swanson P.K."/>
            <person name="Smith M."/>
            <person name="Roesemann S."/>
            <person name="Alexander J.E."/>
            <person name="Rich S.A."/>
            <person name="Livny J."/>
            <person name="Vlamakis H."/>
            <person name="Clish C."/>
            <person name="Bullock K."/>
            <person name="Deik A."/>
            <person name="Scott J."/>
            <person name="Pierce K.A."/>
            <person name="Xavier R.J."/>
            <person name="Alm E.J."/>
        </authorList>
    </citation>
    <scope>NUCLEOTIDE SEQUENCE [LARGE SCALE GENOMIC DNA]</scope>
    <source>
        <strain evidence="5 12">BIOML-A5</strain>
    </source>
</reference>
<feature type="region of interest" description="Disordered" evidence="2">
    <location>
        <begin position="129"/>
        <end position="161"/>
    </location>
</feature>
<dbReference type="Proteomes" id="UP001213309">
    <property type="component" value="Unassembled WGS sequence"/>
</dbReference>
<feature type="domain" description="HU" evidence="3">
    <location>
        <begin position="1"/>
        <end position="125"/>
    </location>
</feature>
<dbReference type="Pfam" id="PF18291">
    <property type="entry name" value="HU-HIG"/>
    <property type="match status" value="1"/>
</dbReference>
<evidence type="ECO:0000256" key="2">
    <source>
        <dbReference type="SAM" id="MobiDB-lite"/>
    </source>
</evidence>
<dbReference type="OrthoDB" id="1122369at2"/>
<evidence type="ECO:0000313" key="10">
    <source>
        <dbReference type="Proteomes" id="UP000283766"/>
    </source>
</evidence>
<dbReference type="EMBL" id="QRVP01000002">
    <property type="protein sequence ID" value="RGS56992.1"/>
    <property type="molecule type" value="Genomic_DNA"/>
</dbReference>
<dbReference type="PATRIC" id="fig|820.27.peg.253"/>
<dbReference type="GO" id="GO:0003677">
    <property type="term" value="F:DNA binding"/>
    <property type="evidence" value="ECO:0007669"/>
    <property type="project" value="UniProtKB-KW"/>
</dbReference>
<sequence length="161" mass="17115">MGLQYVVAKRIFGFDKDKNVKYVAKSVGAGELDFDKLCAKVSRILGIHRKTVDLVATGLVDIMSEEIDDGKTVRLGDFGLFRPSFVGKSADTEAGVSASNIVRKRILFFPGKAFSQMLGNMSVTKMVVPDTDYTDGSSNGGGDNSNPSGGNDGDQGENPLG</sequence>
<protein>
    <submittedName>
        <fullName evidence="4">DNA-binding protein</fullName>
    </submittedName>
    <submittedName>
        <fullName evidence="6">DsbA family protein</fullName>
    </submittedName>
</protein>
<reference evidence="6" key="4">
    <citation type="submission" date="2022-10" db="EMBL/GenBank/DDBJ databases">
        <title>Human gut microbiome strain richness.</title>
        <authorList>
            <person name="Chen-Liaw A."/>
        </authorList>
    </citation>
    <scope>NUCLEOTIDE SEQUENCE</scope>
    <source>
        <strain evidence="6">1001713st2_A4_1001713B170214_170313</strain>
    </source>
</reference>
<reference evidence="4 9" key="1">
    <citation type="submission" date="2015-09" db="EMBL/GenBank/DDBJ databases">
        <authorList>
            <consortium name="Pathogen Informatics"/>
        </authorList>
    </citation>
    <scope>NUCLEOTIDE SEQUENCE [LARGE SCALE GENOMIC DNA]</scope>
    <source>
        <strain evidence="4 9">2789STDY5834847</strain>
    </source>
</reference>
<gene>
    <name evidence="8" type="ORF">DW216_16175</name>
    <name evidence="7" type="ORF">DWX87_02910</name>
    <name evidence="4" type="ORF">ERS852462_01544</name>
    <name evidence="5" type="ORF">GAP47_11335</name>
    <name evidence="6" type="ORF">POZ24_01135</name>
</gene>
<evidence type="ECO:0000313" key="6">
    <source>
        <dbReference type="EMBL" id="MDC1878620.1"/>
    </source>
</evidence>
<evidence type="ECO:0000256" key="1">
    <source>
        <dbReference type="ARBA" id="ARBA00023125"/>
    </source>
</evidence>
<name>A0A139KI23_BACUN</name>
<evidence type="ECO:0000313" key="4">
    <source>
        <dbReference type="EMBL" id="CUO78186.1"/>
    </source>
</evidence>
<proteinExistence type="predicted"/>
<dbReference type="EMBL" id="QRJL01000011">
    <property type="protein sequence ID" value="RHH28121.1"/>
    <property type="molecule type" value="Genomic_DNA"/>
</dbReference>
<organism evidence="7 11">
    <name type="scientific">Bacteroides uniformis</name>
    <dbReference type="NCBI Taxonomy" id="820"/>
    <lineage>
        <taxon>Bacteria</taxon>
        <taxon>Pseudomonadati</taxon>
        <taxon>Bacteroidota</taxon>
        <taxon>Bacteroidia</taxon>
        <taxon>Bacteroidales</taxon>
        <taxon>Bacteroidaceae</taxon>
        <taxon>Bacteroides</taxon>
    </lineage>
</organism>
<dbReference type="InterPro" id="IPR041607">
    <property type="entry name" value="HU-HIG"/>
</dbReference>
<dbReference type="EMBL" id="CZAF01000004">
    <property type="protein sequence ID" value="CUO78186.1"/>
    <property type="molecule type" value="Genomic_DNA"/>
</dbReference>
<dbReference type="EMBL" id="JAQNSG010000001">
    <property type="protein sequence ID" value="MDC1878620.1"/>
    <property type="molecule type" value="Genomic_DNA"/>
</dbReference>
<evidence type="ECO:0000313" key="8">
    <source>
        <dbReference type="EMBL" id="RHH28121.1"/>
    </source>
</evidence>
<dbReference type="EMBL" id="WCTL01000009">
    <property type="protein sequence ID" value="KAB4236035.1"/>
    <property type="molecule type" value="Genomic_DNA"/>
</dbReference>
<dbReference type="Proteomes" id="UP000283766">
    <property type="component" value="Unassembled WGS sequence"/>
</dbReference>
<dbReference type="SUPFAM" id="SSF47729">
    <property type="entry name" value="IHF-like DNA-binding proteins"/>
    <property type="match status" value="1"/>
</dbReference>
<accession>A0A139KI23</accession>
<reference evidence="10 11" key="2">
    <citation type="submission" date="2018-08" db="EMBL/GenBank/DDBJ databases">
        <title>A genome reference for cultivated species of the human gut microbiota.</title>
        <authorList>
            <person name="Zou Y."/>
            <person name="Xue W."/>
            <person name="Luo G."/>
        </authorList>
    </citation>
    <scope>NUCLEOTIDE SEQUENCE [LARGE SCALE GENOMIC DNA]</scope>
    <source>
        <strain evidence="7 11">AF21-53</strain>
        <strain evidence="8 10">AM18-14LB</strain>
    </source>
</reference>
<evidence type="ECO:0000259" key="3">
    <source>
        <dbReference type="Pfam" id="PF18291"/>
    </source>
</evidence>
<evidence type="ECO:0000313" key="12">
    <source>
        <dbReference type="Proteomes" id="UP000462376"/>
    </source>
</evidence>
<dbReference type="Proteomes" id="UP000462376">
    <property type="component" value="Unassembled WGS sequence"/>
</dbReference>